<dbReference type="EMBL" id="QQAY01000007">
    <property type="protein sequence ID" value="RDI41676.1"/>
    <property type="molecule type" value="Genomic_DNA"/>
</dbReference>
<dbReference type="SUPFAM" id="SSF49265">
    <property type="entry name" value="Fibronectin type III"/>
    <property type="match status" value="2"/>
</dbReference>
<dbReference type="Pfam" id="PF00395">
    <property type="entry name" value="SLH"/>
    <property type="match status" value="3"/>
</dbReference>
<dbReference type="PROSITE" id="PS51272">
    <property type="entry name" value="SLH"/>
    <property type="match status" value="3"/>
</dbReference>
<name>A0A370GEP3_9BACI</name>
<dbReference type="InterPro" id="IPR050964">
    <property type="entry name" value="Striated_Muscle_Regulatory"/>
</dbReference>
<dbReference type="InterPro" id="IPR007110">
    <property type="entry name" value="Ig-like_dom"/>
</dbReference>
<dbReference type="PANTHER" id="PTHR13817">
    <property type="entry name" value="TITIN"/>
    <property type="match status" value="1"/>
</dbReference>
<evidence type="ECO:0000256" key="1">
    <source>
        <dbReference type="ARBA" id="ARBA00022729"/>
    </source>
</evidence>
<dbReference type="Proteomes" id="UP000255326">
    <property type="component" value="Unassembled WGS sequence"/>
</dbReference>
<feature type="domain" description="SLH" evidence="5">
    <location>
        <begin position="1201"/>
        <end position="1264"/>
    </location>
</feature>
<reference evidence="6 7" key="1">
    <citation type="submission" date="2018-07" db="EMBL/GenBank/DDBJ databases">
        <title>Genomic Encyclopedia of Type Strains, Phase IV (KMG-IV): sequencing the most valuable type-strain genomes for metagenomic binning, comparative biology and taxonomic classification.</title>
        <authorList>
            <person name="Goeker M."/>
        </authorList>
    </citation>
    <scope>NUCLEOTIDE SEQUENCE [LARGE SCALE GENOMIC DNA]</scope>
    <source>
        <strain evidence="6 7">DSM 25281</strain>
    </source>
</reference>
<dbReference type="Pfam" id="PF12733">
    <property type="entry name" value="Cadherin-like"/>
    <property type="match status" value="4"/>
</dbReference>
<evidence type="ECO:0000259" key="5">
    <source>
        <dbReference type="PROSITE" id="PS51272"/>
    </source>
</evidence>
<keyword evidence="1" id="KW-0732">Signal</keyword>
<gene>
    <name evidence="6" type="ORF">DFR59_107131</name>
</gene>
<feature type="domain" description="Ig-like" evidence="3">
    <location>
        <begin position="240"/>
        <end position="326"/>
    </location>
</feature>
<evidence type="ECO:0000313" key="7">
    <source>
        <dbReference type="Proteomes" id="UP000255326"/>
    </source>
</evidence>
<dbReference type="InterPro" id="IPR001119">
    <property type="entry name" value="SLH_dom"/>
</dbReference>
<dbReference type="InterPro" id="IPR036116">
    <property type="entry name" value="FN3_sf"/>
</dbReference>
<dbReference type="PANTHER" id="PTHR13817:SF151">
    <property type="entry name" value="TITIN"/>
    <property type="match status" value="1"/>
</dbReference>
<feature type="domain" description="SLH" evidence="5">
    <location>
        <begin position="1272"/>
        <end position="1331"/>
    </location>
</feature>
<keyword evidence="7" id="KW-1185">Reference proteome</keyword>
<dbReference type="CDD" id="cd00063">
    <property type="entry name" value="FN3"/>
    <property type="match status" value="2"/>
</dbReference>
<dbReference type="PROSITE" id="PS50835">
    <property type="entry name" value="IG_LIKE"/>
    <property type="match status" value="1"/>
</dbReference>
<dbReference type="InterPro" id="IPR025883">
    <property type="entry name" value="Cadherin-like_domain"/>
</dbReference>
<dbReference type="InterPro" id="IPR003599">
    <property type="entry name" value="Ig_sub"/>
</dbReference>
<sequence length="1331" mass="140539">MGIMKRWFRKKNGRGAKRIAVWLVIFLMIGQSALPVMAQVSSSPVDGITTFNNIPEGYYIEYAASDIGNGSFTAANIDGWDITANTYADGAVGDTCVIAGENYPGWTDGGFIYAASNSGFYTIRSVVLTSNDKKVFDLKSIDLGYDFNMGTLNNPITFTIVGFKNGLPVNGASQPVEYFPSFGEGGVWKTVTLTPAFQGIDTIQIISSQPDLVTAIDIDNINAVNFRTDAPPPLVDAAAPVINLQPQPQNVNEGDSVTLSVGATGSTLSYQWYRNDTAGTNGSTMIIGATDPFYNMLASSNNEGYYYVVVTNTDISATGNQTAQITSDIVKVTVAAPQSSNADLSNLIVNGGMLDPEFSAGTTQYTAYVPSGVTSINVTPTTADGTATVTVNGVVASSGAASQSINLQPGQNIITIVVTAQDGTTKTYTFTIYSALSSNADLSNLTLSEGMLDPVFSSSQLSYSTDVGHSISSILISPTTADGASVAKVNGIPVASGGVSLPIVLNIGQNAIPVEVTAEDGTVKTYMITVNRAASSNADLSNLTVNGGTLDPVFTPRTTDYTVAVPNETTNIKVTPTVADGTATVKVNDVTVTSGSESDPISLQVGKNMISVAVQAEDGSVKTYTITVNRAVSSNANLSGLVLDQGTLNTAFSPDVANYSVFLANGIDSLAVTPSLEDVNATLTVNGAVVSSGQPSDPISLVPGTNRITIAVAAQDGMTTKTYTIQAVVAPAALNQISIVPGNGNALLNWTKADGADAYNIYRSLVSGTSWTLAGTVDGQSDSYNSEGLLNGTAYYFVVKAVNDAGESAASDEVSAIPFTTPGAPVNVKAEAGNGKALISFSPPENDGGRPVTGYEVIAYPGNTVIRTDNSSVSVTGLTNGNSYTFKVRAVNEAGSGTESIETDPVVPQAPYVPDQGVDILVNGKVEKIGTSSTSVRNHQSVMTIAMDQAKLDEKLAKEGQHAIITIPVKKGTDVVIGELNAEMISHMQQKEAILKVQSDRASYTLSAHQLNLDNLKDEFGKQISLKDIKIQIEVSNTPTEMAKFVEEAGDNNGFELTAPAVNFAIRGMYNNKSVDVSDFQSYVERIIALPDGIDPSKITTGIVVEPDGTVRHVPTKVAVNQGKYYAVVNSLTNSTYSLIYHPIEFKDVSSHWAKSAINDMGSRFVINGDVNGLFAPERDITRAEFSAILVRGLGLKLESGESLFKDVKNGSWDDSVIHAAYRYGLINGYEDGTFRPEEKISREQAMIILSRAMAVVELEGNLESSSAKKFLSQFRDANSIAAWEGKSIADAVQAGLINGRSNKMLDLKSPITRAETAVIIQRLLEKSKLI</sequence>
<dbReference type="SMART" id="SM00060">
    <property type="entry name" value="FN3"/>
    <property type="match status" value="2"/>
</dbReference>
<keyword evidence="2" id="KW-0677">Repeat</keyword>
<dbReference type="RefSeq" id="WP_158538378.1">
    <property type="nucleotide sequence ID" value="NZ_QQAY01000007.1"/>
</dbReference>
<dbReference type="OrthoDB" id="9807519at2"/>
<comment type="caution">
    <text evidence="6">The sequence shown here is derived from an EMBL/GenBank/DDBJ whole genome shotgun (WGS) entry which is preliminary data.</text>
</comment>
<dbReference type="Pfam" id="PF00041">
    <property type="entry name" value="fn3"/>
    <property type="match status" value="2"/>
</dbReference>
<dbReference type="Gene3D" id="2.60.40.10">
    <property type="entry name" value="Immunoglobulins"/>
    <property type="match status" value="4"/>
</dbReference>
<dbReference type="SUPFAM" id="SSF48726">
    <property type="entry name" value="Immunoglobulin"/>
    <property type="match status" value="1"/>
</dbReference>
<protein>
    <submittedName>
        <fullName evidence="6">Fibronectin type III domain protein</fullName>
    </submittedName>
</protein>
<evidence type="ECO:0000259" key="3">
    <source>
        <dbReference type="PROSITE" id="PS50835"/>
    </source>
</evidence>
<evidence type="ECO:0000313" key="6">
    <source>
        <dbReference type="EMBL" id="RDI41676.1"/>
    </source>
</evidence>
<dbReference type="InterPro" id="IPR013783">
    <property type="entry name" value="Ig-like_fold"/>
</dbReference>
<dbReference type="InterPro" id="IPR003961">
    <property type="entry name" value="FN3_dom"/>
</dbReference>
<evidence type="ECO:0000259" key="4">
    <source>
        <dbReference type="PROSITE" id="PS50853"/>
    </source>
</evidence>
<dbReference type="PRINTS" id="PR00014">
    <property type="entry name" value="FNTYPEIII"/>
</dbReference>
<dbReference type="InterPro" id="IPR036179">
    <property type="entry name" value="Ig-like_dom_sf"/>
</dbReference>
<accession>A0A370GEP3</accession>
<feature type="domain" description="Fibronectin type-III" evidence="4">
    <location>
        <begin position="730"/>
        <end position="819"/>
    </location>
</feature>
<evidence type="ECO:0000256" key="2">
    <source>
        <dbReference type="ARBA" id="ARBA00022737"/>
    </source>
</evidence>
<dbReference type="SMART" id="SM00409">
    <property type="entry name" value="IG"/>
    <property type="match status" value="1"/>
</dbReference>
<feature type="domain" description="SLH" evidence="5">
    <location>
        <begin position="1141"/>
        <end position="1200"/>
    </location>
</feature>
<dbReference type="PROSITE" id="PS50853">
    <property type="entry name" value="FN3"/>
    <property type="match status" value="2"/>
</dbReference>
<feature type="domain" description="Fibronectin type-III" evidence="4">
    <location>
        <begin position="821"/>
        <end position="911"/>
    </location>
</feature>
<organism evidence="6 7">
    <name type="scientific">Falsibacillus pallidus</name>
    <dbReference type="NCBI Taxonomy" id="493781"/>
    <lineage>
        <taxon>Bacteria</taxon>
        <taxon>Bacillati</taxon>
        <taxon>Bacillota</taxon>
        <taxon>Bacilli</taxon>
        <taxon>Bacillales</taxon>
        <taxon>Bacillaceae</taxon>
        <taxon>Falsibacillus</taxon>
    </lineage>
</organism>
<proteinExistence type="predicted"/>